<feature type="transmembrane region" description="Helical" evidence="1">
    <location>
        <begin position="160"/>
        <end position="179"/>
    </location>
</feature>
<keyword evidence="1" id="KW-0472">Membrane</keyword>
<evidence type="ECO:0000313" key="2">
    <source>
        <dbReference type="EMBL" id="SMC20020.1"/>
    </source>
</evidence>
<feature type="transmembrane region" description="Helical" evidence="1">
    <location>
        <begin position="54"/>
        <end position="77"/>
    </location>
</feature>
<feature type="transmembrane region" description="Helical" evidence="1">
    <location>
        <begin position="134"/>
        <end position="154"/>
    </location>
</feature>
<feature type="transmembrane region" description="Helical" evidence="1">
    <location>
        <begin position="105"/>
        <end position="122"/>
    </location>
</feature>
<dbReference type="Proteomes" id="UP000192468">
    <property type="component" value="Unassembled WGS sequence"/>
</dbReference>
<gene>
    <name evidence="2" type="ORF">SAMN02745134_00996</name>
</gene>
<reference evidence="2 3" key="1">
    <citation type="submission" date="2017-04" db="EMBL/GenBank/DDBJ databases">
        <authorList>
            <person name="Afonso C.L."/>
            <person name="Miller P.J."/>
            <person name="Scott M.A."/>
            <person name="Spackman E."/>
            <person name="Goraichik I."/>
            <person name="Dimitrov K.M."/>
            <person name="Suarez D.L."/>
            <person name="Swayne D.E."/>
        </authorList>
    </citation>
    <scope>NUCLEOTIDE SEQUENCE [LARGE SCALE GENOMIC DNA]</scope>
    <source>
        <strain evidence="2 3">DSM 12555</strain>
    </source>
</reference>
<evidence type="ECO:0000313" key="3">
    <source>
        <dbReference type="Proteomes" id="UP000192468"/>
    </source>
</evidence>
<name>A0A1W1X865_9CLOT</name>
<feature type="transmembrane region" description="Helical" evidence="1">
    <location>
        <begin position="209"/>
        <end position="233"/>
    </location>
</feature>
<dbReference type="AlphaFoldDB" id="A0A1W1X865"/>
<keyword evidence="1" id="KW-1133">Transmembrane helix</keyword>
<organism evidence="2 3">
    <name type="scientific">Clostridium acidisoli DSM 12555</name>
    <dbReference type="NCBI Taxonomy" id="1121291"/>
    <lineage>
        <taxon>Bacteria</taxon>
        <taxon>Bacillati</taxon>
        <taxon>Bacillota</taxon>
        <taxon>Clostridia</taxon>
        <taxon>Eubacteriales</taxon>
        <taxon>Clostridiaceae</taxon>
        <taxon>Clostridium</taxon>
    </lineage>
</organism>
<feature type="transmembrane region" description="Helical" evidence="1">
    <location>
        <begin position="24"/>
        <end position="42"/>
    </location>
</feature>
<keyword evidence="3" id="KW-1185">Reference proteome</keyword>
<proteinExistence type="predicted"/>
<dbReference type="STRING" id="1121291.SAMN02745134_00996"/>
<dbReference type="EMBL" id="FWXH01000002">
    <property type="protein sequence ID" value="SMC20020.1"/>
    <property type="molecule type" value="Genomic_DNA"/>
</dbReference>
<evidence type="ECO:0000256" key="1">
    <source>
        <dbReference type="SAM" id="Phobius"/>
    </source>
</evidence>
<keyword evidence="1" id="KW-0812">Transmembrane</keyword>
<sequence length="239" mass="27287">MRSSIRHIKAIFIKEINDYYKNPFTLIVLSASLIVFFIIFLIHRFKHGSSSLSYFNIALALDYNISFSCTLFPPFYIVEEKEKRTLDSLILSGISSLESLLGKNLPTVLITMLTSTCMLLLAKVNFRYLPSLCILIFIVIISEVILMSLIGIISKNSIQSLMYSLPFVLILLLAPMLSLMKTFNNINNLINVSIMNFMIKNILNGKGLLYSGYSLLIVFIWLIIPSLLFILIYKTKKLY</sequence>
<accession>A0A1W1X865</accession>
<protein>
    <submittedName>
        <fullName evidence="2">ABC-2 type transport system permease protein</fullName>
    </submittedName>
</protein>